<gene>
    <name evidence="2" type="ordered locus">MTR_2g081920</name>
</gene>
<reference evidence="2 4" key="1">
    <citation type="journal article" date="2011" name="Nature">
        <title>The Medicago genome provides insight into the evolution of rhizobial symbioses.</title>
        <authorList>
            <person name="Young N.D."/>
            <person name="Debelle F."/>
            <person name="Oldroyd G.E."/>
            <person name="Geurts R."/>
            <person name="Cannon S.B."/>
            <person name="Udvardi M.K."/>
            <person name="Benedito V.A."/>
            <person name="Mayer K.F."/>
            <person name="Gouzy J."/>
            <person name="Schoof H."/>
            <person name="Van de Peer Y."/>
            <person name="Proost S."/>
            <person name="Cook D.R."/>
            <person name="Meyers B.C."/>
            <person name="Spannagl M."/>
            <person name="Cheung F."/>
            <person name="De Mita S."/>
            <person name="Krishnakumar V."/>
            <person name="Gundlach H."/>
            <person name="Zhou S."/>
            <person name="Mudge J."/>
            <person name="Bharti A.K."/>
            <person name="Murray J.D."/>
            <person name="Naoumkina M.A."/>
            <person name="Rosen B."/>
            <person name="Silverstein K.A."/>
            <person name="Tang H."/>
            <person name="Rombauts S."/>
            <person name="Zhao P.X."/>
            <person name="Zhou P."/>
            <person name="Barbe V."/>
            <person name="Bardou P."/>
            <person name="Bechner M."/>
            <person name="Bellec A."/>
            <person name="Berger A."/>
            <person name="Berges H."/>
            <person name="Bidwell S."/>
            <person name="Bisseling T."/>
            <person name="Choisne N."/>
            <person name="Couloux A."/>
            <person name="Denny R."/>
            <person name="Deshpande S."/>
            <person name="Dai X."/>
            <person name="Doyle J.J."/>
            <person name="Dudez A.M."/>
            <person name="Farmer A.D."/>
            <person name="Fouteau S."/>
            <person name="Franken C."/>
            <person name="Gibelin C."/>
            <person name="Gish J."/>
            <person name="Goldstein S."/>
            <person name="Gonzalez A.J."/>
            <person name="Green P.J."/>
            <person name="Hallab A."/>
            <person name="Hartog M."/>
            <person name="Hua A."/>
            <person name="Humphray S.J."/>
            <person name="Jeong D.H."/>
            <person name="Jing Y."/>
            <person name="Jocker A."/>
            <person name="Kenton S.M."/>
            <person name="Kim D.J."/>
            <person name="Klee K."/>
            <person name="Lai H."/>
            <person name="Lang C."/>
            <person name="Lin S."/>
            <person name="Macmil S.L."/>
            <person name="Magdelenat G."/>
            <person name="Matthews L."/>
            <person name="McCorrison J."/>
            <person name="Monaghan E.L."/>
            <person name="Mun J.H."/>
            <person name="Najar F.Z."/>
            <person name="Nicholson C."/>
            <person name="Noirot C."/>
            <person name="O'Bleness M."/>
            <person name="Paule C.R."/>
            <person name="Poulain J."/>
            <person name="Prion F."/>
            <person name="Qin B."/>
            <person name="Qu C."/>
            <person name="Retzel E.F."/>
            <person name="Riddle C."/>
            <person name="Sallet E."/>
            <person name="Samain S."/>
            <person name="Samson N."/>
            <person name="Sanders I."/>
            <person name="Saurat O."/>
            <person name="Scarpelli C."/>
            <person name="Schiex T."/>
            <person name="Segurens B."/>
            <person name="Severin A.J."/>
            <person name="Sherrier D.J."/>
            <person name="Shi R."/>
            <person name="Sims S."/>
            <person name="Singer S.R."/>
            <person name="Sinharoy S."/>
            <person name="Sterck L."/>
            <person name="Viollet A."/>
            <person name="Wang B.B."/>
            <person name="Wang K."/>
            <person name="Wang M."/>
            <person name="Wang X."/>
            <person name="Warfsmann J."/>
            <person name="Weissenbach J."/>
            <person name="White D.D."/>
            <person name="White J.D."/>
            <person name="Wiley G.B."/>
            <person name="Wincker P."/>
            <person name="Xing Y."/>
            <person name="Yang L."/>
            <person name="Yao Z."/>
            <person name="Ying F."/>
            <person name="Zhai J."/>
            <person name="Zhou L."/>
            <person name="Zuber A."/>
            <person name="Denarie J."/>
            <person name="Dixon R.A."/>
            <person name="May G.D."/>
            <person name="Schwartz D.C."/>
            <person name="Rogers J."/>
            <person name="Quetier F."/>
            <person name="Town C.D."/>
            <person name="Roe B.A."/>
        </authorList>
    </citation>
    <scope>NUCLEOTIDE SEQUENCE [LARGE SCALE GENOMIC DNA]</scope>
    <source>
        <strain evidence="2">A17</strain>
        <strain evidence="3 4">cv. Jemalong A17</strain>
    </source>
</reference>
<evidence type="ECO:0000313" key="4">
    <source>
        <dbReference type="Proteomes" id="UP000002051"/>
    </source>
</evidence>
<sequence length="69" mass="7945">MTLTSSTLQIRRHEYSGDINIVILVIFVGICTLPFYAINMDVVSLFTDSSFLFLVNLDLYCIDVLYQFE</sequence>
<keyword evidence="1 2" id="KW-0812">Transmembrane</keyword>
<dbReference type="EMBL" id="CM001218">
    <property type="protein sequence ID" value="AES66802.1"/>
    <property type="molecule type" value="Genomic_DNA"/>
</dbReference>
<evidence type="ECO:0000256" key="1">
    <source>
        <dbReference type="SAM" id="Phobius"/>
    </source>
</evidence>
<dbReference type="EnsemblPlants" id="AES66802">
    <property type="protein sequence ID" value="AES66802"/>
    <property type="gene ID" value="MTR_2g081920"/>
</dbReference>
<keyword evidence="1" id="KW-0472">Membrane</keyword>
<dbReference type="HOGENOM" id="CLU_172100_1_0_1"/>
<dbReference type="AlphaFoldDB" id="G7ITM6"/>
<feature type="transmembrane region" description="Helical" evidence="1">
    <location>
        <begin position="21"/>
        <end position="38"/>
    </location>
</feature>
<name>G7ITM6_MEDTR</name>
<dbReference type="PaxDb" id="3880-AES66802"/>
<organism evidence="2 4">
    <name type="scientific">Medicago truncatula</name>
    <name type="common">Barrel medic</name>
    <name type="synonym">Medicago tribuloides</name>
    <dbReference type="NCBI Taxonomy" id="3880"/>
    <lineage>
        <taxon>Eukaryota</taxon>
        <taxon>Viridiplantae</taxon>
        <taxon>Streptophyta</taxon>
        <taxon>Embryophyta</taxon>
        <taxon>Tracheophyta</taxon>
        <taxon>Spermatophyta</taxon>
        <taxon>Magnoliopsida</taxon>
        <taxon>eudicotyledons</taxon>
        <taxon>Gunneridae</taxon>
        <taxon>Pentapetalae</taxon>
        <taxon>rosids</taxon>
        <taxon>fabids</taxon>
        <taxon>Fabales</taxon>
        <taxon>Fabaceae</taxon>
        <taxon>Papilionoideae</taxon>
        <taxon>50 kb inversion clade</taxon>
        <taxon>NPAAA clade</taxon>
        <taxon>Hologalegina</taxon>
        <taxon>IRL clade</taxon>
        <taxon>Trifolieae</taxon>
        <taxon>Medicago</taxon>
    </lineage>
</organism>
<evidence type="ECO:0000313" key="2">
    <source>
        <dbReference type="EMBL" id="AES66802.1"/>
    </source>
</evidence>
<keyword evidence="4" id="KW-1185">Reference proteome</keyword>
<accession>G7ITM6</accession>
<keyword evidence="1" id="KW-1133">Transmembrane helix</keyword>
<proteinExistence type="predicted"/>
<protein>
    <submittedName>
        <fullName evidence="2">Transmembrane protein, putative</fullName>
    </submittedName>
</protein>
<dbReference type="Proteomes" id="UP000002051">
    <property type="component" value="Chromosome 2"/>
</dbReference>
<reference evidence="2 4" key="2">
    <citation type="journal article" date="2014" name="BMC Genomics">
        <title>An improved genome release (version Mt4.0) for the model legume Medicago truncatula.</title>
        <authorList>
            <person name="Tang H."/>
            <person name="Krishnakumar V."/>
            <person name="Bidwell S."/>
            <person name="Rosen B."/>
            <person name="Chan A."/>
            <person name="Zhou S."/>
            <person name="Gentzbittel L."/>
            <person name="Childs K.L."/>
            <person name="Yandell M."/>
            <person name="Gundlach H."/>
            <person name="Mayer K.F."/>
            <person name="Schwartz D.C."/>
            <person name="Town C.D."/>
        </authorList>
    </citation>
    <scope>GENOME REANNOTATION</scope>
    <source>
        <strain evidence="3 4">cv. Jemalong A17</strain>
    </source>
</reference>
<reference evidence="3" key="3">
    <citation type="submission" date="2015-04" db="UniProtKB">
        <authorList>
            <consortium name="EnsemblPlants"/>
        </authorList>
    </citation>
    <scope>IDENTIFICATION</scope>
    <source>
        <strain evidence="3">cv. Jemalong A17</strain>
    </source>
</reference>
<evidence type="ECO:0000313" key="3">
    <source>
        <dbReference type="EnsemblPlants" id="AES66802"/>
    </source>
</evidence>